<evidence type="ECO:0000313" key="2">
    <source>
        <dbReference type="Proteomes" id="UP000036681"/>
    </source>
</evidence>
<proteinExistence type="predicted"/>
<feature type="compositionally biased region" description="Basic and acidic residues" evidence="1">
    <location>
        <begin position="211"/>
        <end position="249"/>
    </location>
</feature>
<dbReference type="AlphaFoldDB" id="A0A9J2PMP6"/>
<feature type="compositionally biased region" description="Polar residues" evidence="1">
    <location>
        <begin position="252"/>
        <end position="270"/>
    </location>
</feature>
<evidence type="ECO:0000313" key="3">
    <source>
        <dbReference type="WBParaSite" id="ALUE_0001058901-mRNA-1"/>
    </source>
</evidence>
<dbReference type="WBParaSite" id="ALUE_0001058901-mRNA-1">
    <property type="protein sequence ID" value="ALUE_0001058901-mRNA-1"/>
    <property type="gene ID" value="ALUE_0001058901"/>
</dbReference>
<keyword evidence="2" id="KW-1185">Reference proteome</keyword>
<protein>
    <submittedName>
        <fullName evidence="3">Uncharacterized protein</fullName>
    </submittedName>
</protein>
<dbReference type="Proteomes" id="UP000036681">
    <property type="component" value="Unplaced"/>
</dbReference>
<evidence type="ECO:0000256" key="1">
    <source>
        <dbReference type="SAM" id="MobiDB-lite"/>
    </source>
</evidence>
<feature type="region of interest" description="Disordered" evidence="1">
    <location>
        <begin position="205"/>
        <end position="325"/>
    </location>
</feature>
<reference evidence="3" key="1">
    <citation type="submission" date="2023-03" db="UniProtKB">
        <authorList>
            <consortium name="WormBaseParasite"/>
        </authorList>
    </citation>
    <scope>IDENTIFICATION</scope>
</reference>
<feature type="region of interest" description="Disordered" evidence="1">
    <location>
        <begin position="138"/>
        <end position="157"/>
    </location>
</feature>
<accession>A0A9J2PMP6</accession>
<organism evidence="2 3">
    <name type="scientific">Ascaris lumbricoides</name>
    <name type="common">Giant roundworm</name>
    <dbReference type="NCBI Taxonomy" id="6252"/>
    <lineage>
        <taxon>Eukaryota</taxon>
        <taxon>Metazoa</taxon>
        <taxon>Ecdysozoa</taxon>
        <taxon>Nematoda</taxon>
        <taxon>Chromadorea</taxon>
        <taxon>Rhabditida</taxon>
        <taxon>Spirurina</taxon>
        <taxon>Ascaridomorpha</taxon>
        <taxon>Ascaridoidea</taxon>
        <taxon>Ascarididae</taxon>
        <taxon>Ascaris</taxon>
    </lineage>
</organism>
<name>A0A9J2PMP6_ASCLU</name>
<sequence>MEKNNGSHEPKDIHEHYQKLMCQLSMSNSSLLRENESFRARFQHLQMILQDHIDHLHNIYYTLYLNGFSTLKFPDGEKVDLSQFRGIELGLVQREAPKLLRRSEGSPDPVVIKDDQRNSQNAIDELSELASTILRNRDTEADRQSDSSHSQNEHDKEELRVAMLKCITKSKYDDVDDYLQWLNDCTTTVSKLPTRRELWNEQLSDVDEVEREGSRSENGSRKEHLDSDHSWKCSFENERYHRSESDTRVPTDPSNSTEEMGKTQRTSPKQRPTRHRAMSLGCSKMNGFISARQSGNTKKPAPRRSLANLASMRNNSSKSPRRNLI</sequence>